<evidence type="ECO:0000259" key="2">
    <source>
        <dbReference type="Pfam" id="PF24466"/>
    </source>
</evidence>
<dbReference type="VEuPathDB" id="TriTrypDB:Tc_MARK_6690"/>
<evidence type="ECO:0000313" key="3">
    <source>
        <dbReference type="EMBL" id="PWV06162.1"/>
    </source>
</evidence>
<feature type="domain" description="DUF7578" evidence="2">
    <location>
        <begin position="96"/>
        <end position="158"/>
    </location>
</feature>
<dbReference type="VEuPathDB" id="TriTrypDB:C3747_119g108"/>
<dbReference type="AlphaFoldDB" id="A0A2V2WD39"/>
<proteinExistence type="predicted"/>
<dbReference type="VEuPathDB" id="TriTrypDB:TCSYLVIO_001094"/>
<dbReference type="Pfam" id="PF24466">
    <property type="entry name" value="DUF7578"/>
    <property type="match status" value="2"/>
</dbReference>
<dbReference type="VEuPathDB" id="TriTrypDB:ECC02_005199"/>
<comment type="caution">
    <text evidence="3">The sequence shown here is derived from an EMBL/GenBank/DDBJ whole genome shotgun (WGS) entry which is preliminary data.</text>
</comment>
<gene>
    <name evidence="3" type="ORF">C3747_119g108</name>
</gene>
<feature type="region of interest" description="Disordered" evidence="1">
    <location>
        <begin position="1"/>
        <end position="25"/>
    </location>
</feature>
<dbReference type="VEuPathDB" id="TriTrypDB:TcCL_ESM11552"/>
<sequence>MAHRPPRRASATPNAIGTAGRDSPRLSFGASDTCWPQLGGASGMLHRTGVVMTPRSGIPGDVSDAAARHVAGSKQRPQWTMSSSVKDTLLEGSTLRTDMKLNDFLRSKLGGKGVVKKNENVAMEVFVQEPDAYVKNQQLLEGIIFNLTEYQMYKLHHKGVFSLEQWRDYEGKDTVTPIARGKLNAALTQILTERLRGTQEMKFTISTTIEEVLFKGRVRVNEMKLNDFLTMELDGRGVVATNRSVLLKEFFKNPNNYIRDKGVLKEIQATDAYARMERAVREEMDLEEVVRSLYKMVSAIYLGGQKLLRR</sequence>
<dbReference type="InterPro" id="IPR056000">
    <property type="entry name" value="DUF7578"/>
</dbReference>
<evidence type="ECO:0000256" key="1">
    <source>
        <dbReference type="SAM" id="MobiDB-lite"/>
    </source>
</evidence>
<organism evidence="3 4">
    <name type="scientific">Trypanosoma cruzi</name>
    <dbReference type="NCBI Taxonomy" id="5693"/>
    <lineage>
        <taxon>Eukaryota</taxon>
        <taxon>Discoba</taxon>
        <taxon>Euglenozoa</taxon>
        <taxon>Kinetoplastea</taxon>
        <taxon>Metakinetoplastina</taxon>
        <taxon>Trypanosomatida</taxon>
        <taxon>Trypanosomatidae</taxon>
        <taxon>Trypanosoma</taxon>
        <taxon>Schizotrypanum</taxon>
    </lineage>
</organism>
<reference evidence="3 4" key="1">
    <citation type="journal article" date="2018" name="Microb. Genom.">
        <title>Expanding an expanded genome: long-read sequencing of Trypanosoma cruzi.</title>
        <authorList>
            <person name="Berna L."/>
            <person name="Rodriguez M."/>
            <person name="Chiribao M.L."/>
            <person name="Parodi-Talice A."/>
            <person name="Pita S."/>
            <person name="Rijo G."/>
            <person name="Alvarez-Valin F."/>
            <person name="Robello C."/>
        </authorList>
    </citation>
    <scope>NUCLEOTIDE SEQUENCE [LARGE SCALE GENOMIC DNA]</scope>
    <source>
        <strain evidence="3 4">TCC</strain>
    </source>
</reference>
<dbReference type="VEuPathDB" id="TriTrypDB:C4B63_403g3"/>
<accession>A0A2V2WD39</accession>
<feature type="domain" description="DUF7578" evidence="2">
    <location>
        <begin position="219"/>
        <end position="283"/>
    </location>
</feature>
<evidence type="ECO:0000313" key="4">
    <source>
        <dbReference type="Proteomes" id="UP000246078"/>
    </source>
</evidence>
<dbReference type="Proteomes" id="UP000246078">
    <property type="component" value="Unassembled WGS sequence"/>
</dbReference>
<dbReference type="VEuPathDB" id="TriTrypDB:TcG_11900"/>
<dbReference type="InterPro" id="IPR006518">
    <property type="entry name" value="Trypano_RHS"/>
</dbReference>
<protein>
    <submittedName>
        <fullName evidence="3">Putative retrotransposon hot spot (RHS) protein</fullName>
    </submittedName>
</protein>
<dbReference type="EMBL" id="PRFC01000119">
    <property type="protein sequence ID" value="PWV06162.1"/>
    <property type="molecule type" value="Genomic_DNA"/>
</dbReference>
<name>A0A2V2WD39_TRYCR</name>
<dbReference type="NCBIfam" id="TIGR01631">
    <property type="entry name" value="Trypano_RHS"/>
    <property type="match status" value="1"/>
</dbReference>